<dbReference type="EMBL" id="UINC01029561">
    <property type="protein sequence ID" value="SVB12485.1"/>
    <property type="molecule type" value="Genomic_DNA"/>
</dbReference>
<gene>
    <name evidence="2" type="ORF">METZ01_LOCUS165339</name>
</gene>
<organism evidence="2">
    <name type="scientific">marine metagenome</name>
    <dbReference type="NCBI Taxonomy" id="408172"/>
    <lineage>
        <taxon>unclassified sequences</taxon>
        <taxon>metagenomes</taxon>
        <taxon>ecological metagenomes</taxon>
    </lineage>
</organism>
<dbReference type="SMART" id="SM00245">
    <property type="entry name" value="TSPc"/>
    <property type="match status" value="1"/>
</dbReference>
<dbReference type="AlphaFoldDB" id="A0A382BFA5"/>
<dbReference type="GO" id="GO:0007165">
    <property type="term" value="P:signal transduction"/>
    <property type="evidence" value="ECO:0007669"/>
    <property type="project" value="TreeGrafter"/>
</dbReference>
<dbReference type="PANTHER" id="PTHR32060">
    <property type="entry name" value="TAIL-SPECIFIC PROTEASE"/>
    <property type="match status" value="1"/>
</dbReference>
<evidence type="ECO:0000313" key="2">
    <source>
        <dbReference type="EMBL" id="SVB12485.1"/>
    </source>
</evidence>
<protein>
    <recommendedName>
        <fullName evidence="1">Tail specific protease domain-containing protein</fullName>
    </recommendedName>
</protein>
<dbReference type="GO" id="GO:0008236">
    <property type="term" value="F:serine-type peptidase activity"/>
    <property type="evidence" value="ECO:0007669"/>
    <property type="project" value="InterPro"/>
</dbReference>
<sequence>MILVASTYYFYTYPYTISEKTPFINIEWKGEKVFVEINKQNFEWLSSEGESIEKIQTFAKNKYRDKWKHRLADDYILVLRDMGHWTFFSTRMKLRDSSGNEINKRIPLSSENREKTRNKISENKRIKRKHNTVIPDSLAYITHRVDGYRPSKNAKEVKKDMFEYNLSLPMDSWVPRAMAVEDLESLEYEIKNNFSYADLKGINYPIVIDAIIADIKNGISKRDLGIQIKRLLALFGDGHSRVSRSMLKLDSLFLPFTIQKLKDKYIALTENKLYDTDYPEIITIDGFAIDSLKEKAGEMVAKGSPQFYENNCLTYLSYYGHLKSQLGLEGISISMQLSNGKDTISKSIELVGRDVFVKNFRNKNSQHKLLENNIGYIYLHKMENTDDYQEWLRTAMDEFKNTDGLIIDIRGNGGGSRKPIYTLLPYFLRSPKVININVLRIDKENDPDVNEPIGQLEKRMSYPEKSIHWTSEEQKTIALFKQHFKAEWNFDKNKFSKWHYSVVSPNGDYYNKPVVILMDENNFSASDIFLGAFKGSRNITLLGSKSGGGSGFANLKFLYHSGIMYLLSRMASFQPNGKLYDGNGILPDKEIRVTLNDIKTEKDVVLETAFKTIAK</sequence>
<proteinExistence type="predicted"/>
<accession>A0A382BFA5</accession>
<reference evidence="2" key="1">
    <citation type="submission" date="2018-05" db="EMBL/GenBank/DDBJ databases">
        <authorList>
            <person name="Lanie J.A."/>
            <person name="Ng W.-L."/>
            <person name="Kazmierczak K.M."/>
            <person name="Andrzejewski T.M."/>
            <person name="Davidsen T.M."/>
            <person name="Wayne K.J."/>
            <person name="Tettelin H."/>
            <person name="Glass J.I."/>
            <person name="Rusch D."/>
            <person name="Podicherti R."/>
            <person name="Tsui H.-C.T."/>
            <person name="Winkler M.E."/>
        </authorList>
    </citation>
    <scope>NUCLEOTIDE SEQUENCE</scope>
</reference>
<feature type="domain" description="Tail specific protease" evidence="1">
    <location>
        <begin position="343"/>
        <end position="592"/>
    </location>
</feature>
<dbReference type="InterPro" id="IPR029045">
    <property type="entry name" value="ClpP/crotonase-like_dom_sf"/>
</dbReference>
<dbReference type="PANTHER" id="PTHR32060:SF30">
    <property type="entry name" value="CARBOXY-TERMINAL PROCESSING PROTEASE CTPA"/>
    <property type="match status" value="1"/>
</dbReference>
<dbReference type="GO" id="GO:0006508">
    <property type="term" value="P:proteolysis"/>
    <property type="evidence" value="ECO:0007669"/>
    <property type="project" value="InterPro"/>
</dbReference>
<name>A0A382BFA5_9ZZZZ</name>
<dbReference type="GO" id="GO:0004175">
    <property type="term" value="F:endopeptidase activity"/>
    <property type="evidence" value="ECO:0007669"/>
    <property type="project" value="TreeGrafter"/>
</dbReference>
<dbReference type="GO" id="GO:0030288">
    <property type="term" value="C:outer membrane-bounded periplasmic space"/>
    <property type="evidence" value="ECO:0007669"/>
    <property type="project" value="TreeGrafter"/>
</dbReference>
<dbReference type="SUPFAM" id="SSF52096">
    <property type="entry name" value="ClpP/crotonase"/>
    <property type="match status" value="1"/>
</dbReference>
<dbReference type="Pfam" id="PF03572">
    <property type="entry name" value="Peptidase_S41"/>
    <property type="match status" value="1"/>
</dbReference>
<evidence type="ECO:0000259" key="1">
    <source>
        <dbReference type="SMART" id="SM00245"/>
    </source>
</evidence>
<dbReference type="Gene3D" id="3.90.226.10">
    <property type="entry name" value="2-enoyl-CoA Hydratase, Chain A, domain 1"/>
    <property type="match status" value="1"/>
</dbReference>
<dbReference type="InterPro" id="IPR005151">
    <property type="entry name" value="Tail-specific_protease"/>
</dbReference>